<evidence type="ECO:0000256" key="7">
    <source>
        <dbReference type="SAM" id="MobiDB-lite"/>
    </source>
</evidence>
<evidence type="ECO:0000259" key="8">
    <source>
        <dbReference type="PROSITE" id="PS51635"/>
    </source>
</evidence>
<feature type="region of interest" description="Disordered" evidence="7">
    <location>
        <begin position="595"/>
        <end position="618"/>
    </location>
</feature>
<feature type="domain" description="PNPLA" evidence="8">
    <location>
        <begin position="227"/>
        <end position="424"/>
    </location>
</feature>
<proteinExistence type="inferred from homology"/>
<dbReference type="PANTHER" id="PTHR14226:SF10">
    <property type="entry name" value="TRIACYLGLYCEROL LIPASE 4-RELATED"/>
    <property type="match status" value="1"/>
</dbReference>
<comment type="similarity">
    <text evidence="6">Belongs to the PLPL family.</text>
</comment>
<dbReference type="CDD" id="cd07230">
    <property type="entry name" value="Pat_TGL4-5_like"/>
    <property type="match status" value="1"/>
</dbReference>
<protein>
    <recommendedName>
        <fullName evidence="6">Patatin-like phospholipase domain-containing protein</fullName>
        <ecNumber evidence="6">3.1.1.-</ecNumber>
    </recommendedName>
</protein>
<organism evidence="9 10">
    <name type="scientific">Aulographum hederae CBS 113979</name>
    <dbReference type="NCBI Taxonomy" id="1176131"/>
    <lineage>
        <taxon>Eukaryota</taxon>
        <taxon>Fungi</taxon>
        <taxon>Dikarya</taxon>
        <taxon>Ascomycota</taxon>
        <taxon>Pezizomycotina</taxon>
        <taxon>Dothideomycetes</taxon>
        <taxon>Pleosporomycetidae</taxon>
        <taxon>Aulographales</taxon>
        <taxon>Aulographaceae</taxon>
    </lineage>
</organism>
<feature type="region of interest" description="Disordered" evidence="7">
    <location>
        <begin position="655"/>
        <end position="728"/>
    </location>
</feature>
<feature type="region of interest" description="Disordered" evidence="7">
    <location>
        <begin position="768"/>
        <end position="853"/>
    </location>
</feature>
<dbReference type="Pfam" id="PF01734">
    <property type="entry name" value="Patatin"/>
    <property type="match status" value="1"/>
</dbReference>
<dbReference type="PANTHER" id="PTHR14226">
    <property type="entry name" value="NEUROPATHY TARGET ESTERASE/SWISS CHEESE D.MELANOGASTER"/>
    <property type="match status" value="1"/>
</dbReference>
<dbReference type="GO" id="GO:0016042">
    <property type="term" value="P:lipid catabolic process"/>
    <property type="evidence" value="ECO:0007669"/>
    <property type="project" value="UniProtKB-UniRule"/>
</dbReference>
<evidence type="ECO:0000256" key="2">
    <source>
        <dbReference type="ARBA" id="ARBA00022801"/>
    </source>
</evidence>
<dbReference type="InterPro" id="IPR050301">
    <property type="entry name" value="NTE"/>
</dbReference>
<feature type="short sequence motif" description="GXSXG" evidence="5">
    <location>
        <begin position="258"/>
        <end position="262"/>
    </location>
</feature>
<evidence type="ECO:0000313" key="9">
    <source>
        <dbReference type="EMBL" id="KAF1990216.1"/>
    </source>
</evidence>
<dbReference type="SUPFAM" id="SSF52151">
    <property type="entry name" value="FabD/lysophospholipase-like"/>
    <property type="match status" value="1"/>
</dbReference>
<evidence type="ECO:0000256" key="6">
    <source>
        <dbReference type="RuleBase" id="RU362055"/>
    </source>
</evidence>
<comment type="caution">
    <text evidence="5">Lacks conserved residue(s) required for the propagation of feature annotation.</text>
</comment>
<comment type="function">
    <text evidence="1">Probable lipid hydrolase.</text>
</comment>
<comment type="function">
    <text evidence="6">Lipid hydrolase.</text>
</comment>
<dbReference type="GO" id="GO:0004806">
    <property type="term" value="F:triacylglycerol lipase activity"/>
    <property type="evidence" value="ECO:0007669"/>
    <property type="project" value="InterPro"/>
</dbReference>
<evidence type="ECO:0000256" key="5">
    <source>
        <dbReference type="PROSITE-ProRule" id="PRU01161"/>
    </source>
</evidence>
<dbReference type="GO" id="GO:0016020">
    <property type="term" value="C:membrane"/>
    <property type="evidence" value="ECO:0007669"/>
    <property type="project" value="UniProtKB-SubCell"/>
</dbReference>
<dbReference type="Proteomes" id="UP000800041">
    <property type="component" value="Unassembled WGS sequence"/>
</dbReference>
<sequence length="853" mass="94189">MFFNDAVLPRTASLHQGLEVPIVGADGHIQPLRRLRKAQSHAGLLSPLVKLVQHPIDLVDSALGSWNLEENPPVKSVAEDEEAMRQALYARMNNAETYDEWHDSAIALDELEGNEAWKLEADSNEYDHALVAARLAHLDDARKRQNVSRMLFLIRTSLTRGLGGMGDLKLYKHSHVGTKKLIERYITSTKETLEMLLQLSTMDQGLDSRHVLEQLLATRQAFGRSALLLSGGGTFGMNHIGVVKCLWQNRLLPRIISGSSAGSIVCAVLCTKNDSEIPDTLEEFCYGDLAVFEKEGEEEGVLRKAARFLKFGALFDISNLVRVMRNMLGDITFQEAYNRTRRILNICVSSEGQYELPRLLNYITAPNVMIWSAVAASCSVPLIYSAAALFAKDPKTGKQVPWNPSPQRWIDGSVDNDLPMTRLAEMFNVNHFIVSQVNPHVVPFLAKEEGLAAADAHRNRAAVDAGPTWLHTMANLAKEEALHRLHVLTDMGIFPNYLSKARSVLSQRYSGDITILPEVAYANFPRVLQNPTTEFMLNAMYAGERATWPKLSRIQNHCAIELALDDAVQRLRARVVFSPSQVDLRMSNYERARTSVRPMSAHGRGRARNNPHFSFPATPLLKTRASSYYDRNRVRKSAHSNPQTAYLKISAADVASSADDDQDNKSDIVSSSDGEESTFSSDSPPPSPFSNSPHPHLWPSTRQLFPSASQPATPFYSHPLGMTPSTSKTAVAANTSAVRNSLDGTIKRSEPSSPELRYKRLFHGPIREPAPAEKADPNKASQNLSVPPEMGRGRRGSKGFAAGIAPLTSPGSTMKQPPGGLQLDISGTRGMMRRRKRSLSTGLKGLWPPSSAR</sequence>
<dbReference type="EMBL" id="ML977142">
    <property type="protein sequence ID" value="KAF1990216.1"/>
    <property type="molecule type" value="Genomic_DNA"/>
</dbReference>
<feature type="short sequence motif" description="GXGXXG" evidence="5">
    <location>
        <begin position="231"/>
        <end position="236"/>
    </location>
</feature>
<keyword evidence="2 5" id="KW-0378">Hydrolase</keyword>
<dbReference type="AlphaFoldDB" id="A0A6G1HAG5"/>
<gene>
    <name evidence="9" type="ORF">K402DRAFT_401084</name>
</gene>
<dbReference type="InterPro" id="IPR016035">
    <property type="entry name" value="Acyl_Trfase/lysoPLipase"/>
</dbReference>
<accession>A0A6G1HAG5</accession>
<reference evidence="9" key="1">
    <citation type="journal article" date="2020" name="Stud. Mycol.">
        <title>101 Dothideomycetes genomes: a test case for predicting lifestyles and emergence of pathogens.</title>
        <authorList>
            <person name="Haridas S."/>
            <person name="Albert R."/>
            <person name="Binder M."/>
            <person name="Bloem J."/>
            <person name="Labutti K."/>
            <person name="Salamov A."/>
            <person name="Andreopoulos B."/>
            <person name="Baker S."/>
            <person name="Barry K."/>
            <person name="Bills G."/>
            <person name="Bluhm B."/>
            <person name="Cannon C."/>
            <person name="Castanera R."/>
            <person name="Culley D."/>
            <person name="Daum C."/>
            <person name="Ezra D."/>
            <person name="Gonzalez J."/>
            <person name="Henrissat B."/>
            <person name="Kuo A."/>
            <person name="Liang C."/>
            <person name="Lipzen A."/>
            <person name="Lutzoni F."/>
            <person name="Magnuson J."/>
            <person name="Mondo S."/>
            <person name="Nolan M."/>
            <person name="Ohm R."/>
            <person name="Pangilinan J."/>
            <person name="Park H.-J."/>
            <person name="Ramirez L."/>
            <person name="Alfaro M."/>
            <person name="Sun H."/>
            <person name="Tritt A."/>
            <person name="Yoshinaga Y."/>
            <person name="Zwiers L.-H."/>
            <person name="Turgeon B."/>
            <person name="Goodwin S."/>
            <person name="Spatafora J."/>
            <person name="Crous P."/>
            <person name="Grigoriev I."/>
        </authorList>
    </citation>
    <scope>NUCLEOTIDE SEQUENCE</scope>
    <source>
        <strain evidence="9">CBS 113979</strain>
    </source>
</reference>
<keyword evidence="4 5" id="KW-0443">Lipid metabolism</keyword>
<keyword evidence="10" id="KW-1185">Reference proteome</keyword>
<feature type="compositionally biased region" description="Polar residues" evidence="7">
    <location>
        <begin position="700"/>
        <end position="712"/>
    </location>
</feature>
<feature type="active site" description="Nucleophile" evidence="5">
    <location>
        <position position="260"/>
    </location>
</feature>
<evidence type="ECO:0000256" key="4">
    <source>
        <dbReference type="ARBA" id="ARBA00023098"/>
    </source>
</evidence>
<dbReference type="PROSITE" id="PS51635">
    <property type="entry name" value="PNPLA"/>
    <property type="match status" value="1"/>
</dbReference>
<dbReference type="Gene3D" id="3.40.1090.10">
    <property type="entry name" value="Cytosolic phospholipase A2 catalytic domain"/>
    <property type="match status" value="2"/>
</dbReference>
<dbReference type="EC" id="3.1.1.-" evidence="6"/>
<evidence type="ECO:0000256" key="3">
    <source>
        <dbReference type="ARBA" id="ARBA00022963"/>
    </source>
</evidence>
<evidence type="ECO:0000256" key="1">
    <source>
        <dbReference type="ARBA" id="ARBA00002682"/>
    </source>
</evidence>
<dbReference type="InterPro" id="IPR002641">
    <property type="entry name" value="PNPLA_dom"/>
</dbReference>
<dbReference type="Pfam" id="PF11815">
    <property type="entry name" value="DUF3336"/>
    <property type="match status" value="1"/>
</dbReference>
<keyword evidence="3 5" id="KW-0442">Lipid degradation</keyword>
<comment type="subcellular location">
    <subcellularLocation>
        <location evidence="6">Membrane</location>
        <topology evidence="6">Single-pass membrane protein</topology>
    </subcellularLocation>
</comment>
<dbReference type="InterPro" id="IPR021771">
    <property type="entry name" value="Triacylglycerol_lipase_N"/>
</dbReference>
<dbReference type="OrthoDB" id="10049244at2759"/>
<name>A0A6G1HAG5_9PEZI</name>
<evidence type="ECO:0000313" key="10">
    <source>
        <dbReference type="Proteomes" id="UP000800041"/>
    </source>
</evidence>
<feature type="active site" description="Proton acceptor" evidence="5">
    <location>
        <position position="411"/>
    </location>
</feature>
<dbReference type="GO" id="GO:0006641">
    <property type="term" value="P:triglyceride metabolic process"/>
    <property type="evidence" value="ECO:0007669"/>
    <property type="project" value="UniProtKB-ARBA"/>
</dbReference>